<evidence type="ECO:0000313" key="4">
    <source>
        <dbReference type="Proteomes" id="UP001553715"/>
    </source>
</evidence>
<evidence type="ECO:0000259" key="2">
    <source>
        <dbReference type="Pfam" id="PF10590"/>
    </source>
</evidence>
<reference evidence="3 4" key="1">
    <citation type="submission" date="2024-06" db="EMBL/GenBank/DDBJ databases">
        <title>The Natural Products Discovery Center: Release of the First 8490 Sequenced Strains for Exploring Actinobacteria Biosynthetic Diversity.</title>
        <authorList>
            <person name="Kalkreuter E."/>
            <person name="Kautsar S.A."/>
            <person name="Yang D."/>
            <person name="Bader C.D."/>
            <person name="Teijaro C.N."/>
            <person name="Fluegel L."/>
            <person name="Davis C.M."/>
            <person name="Simpson J.R."/>
            <person name="Lauterbach L."/>
            <person name="Steele A.D."/>
            <person name="Gui C."/>
            <person name="Meng S."/>
            <person name="Li G."/>
            <person name="Viehrig K."/>
            <person name="Ye F."/>
            <person name="Su P."/>
            <person name="Kiefer A.F."/>
            <person name="Nichols A."/>
            <person name="Cepeda A.J."/>
            <person name="Yan W."/>
            <person name="Fan B."/>
            <person name="Jiang Y."/>
            <person name="Adhikari A."/>
            <person name="Zheng C.-J."/>
            <person name="Schuster L."/>
            <person name="Cowan T.M."/>
            <person name="Smanski M.J."/>
            <person name="Chevrette M.G."/>
            <person name="De Carvalho L.P.S."/>
            <person name="Shen B."/>
        </authorList>
    </citation>
    <scope>NUCLEOTIDE SEQUENCE [LARGE SCALE GENOMIC DNA]</scope>
    <source>
        <strain evidence="3 4">NPDC077434</strain>
    </source>
</reference>
<dbReference type="EMBL" id="JBFBMH010000040">
    <property type="protein sequence ID" value="MEW1976658.1"/>
    <property type="molecule type" value="Genomic_DNA"/>
</dbReference>
<evidence type="ECO:0000313" key="3">
    <source>
        <dbReference type="EMBL" id="MEW1976658.1"/>
    </source>
</evidence>
<sequence length="48" mass="5624">MLWRLIPTRVEFWCGAVDRRHTWIVYFREGENWSHTVTDGEADGASTA</sequence>
<organism evidence="3 4">
    <name type="scientific">Microbacterium profundi</name>
    <dbReference type="NCBI Taxonomy" id="450380"/>
    <lineage>
        <taxon>Bacteria</taxon>
        <taxon>Bacillati</taxon>
        <taxon>Actinomycetota</taxon>
        <taxon>Actinomycetes</taxon>
        <taxon>Micrococcales</taxon>
        <taxon>Microbacteriaceae</taxon>
        <taxon>Microbacterium</taxon>
    </lineage>
</organism>
<dbReference type="RefSeq" id="WP_307823286.1">
    <property type="nucleotide sequence ID" value="NZ_JBFBMH010000040.1"/>
</dbReference>
<comment type="similarity">
    <text evidence="1">Belongs to the pyridoxamine 5'-phosphate oxidase family.</text>
</comment>
<evidence type="ECO:0000256" key="1">
    <source>
        <dbReference type="ARBA" id="ARBA00007301"/>
    </source>
</evidence>
<dbReference type="Proteomes" id="UP001553715">
    <property type="component" value="Unassembled WGS sequence"/>
</dbReference>
<name>A0ABV3LL79_9MICO</name>
<dbReference type="Pfam" id="PF10590">
    <property type="entry name" value="PNP_phzG_C"/>
    <property type="match status" value="1"/>
</dbReference>
<keyword evidence="4" id="KW-1185">Reference proteome</keyword>
<gene>
    <name evidence="3" type="ORF">AB0301_16510</name>
</gene>
<dbReference type="Gene3D" id="2.30.110.10">
    <property type="entry name" value="Electron Transport, Fmn-binding Protein, Chain A"/>
    <property type="match status" value="1"/>
</dbReference>
<feature type="domain" description="Pyridoxine 5'-phosphate oxidase dimerisation C-terminal" evidence="2">
    <location>
        <begin position="3"/>
        <end position="35"/>
    </location>
</feature>
<comment type="caution">
    <text evidence="3">The sequence shown here is derived from an EMBL/GenBank/DDBJ whole genome shotgun (WGS) entry which is preliminary data.</text>
</comment>
<dbReference type="SUPFAM" id="SSF50475">
    <property type="entry name" value="FMN-binding split barrel"/>
    <property type="match status" value="1"/>
</dbReference>
<dbReference type="InterPro" id="IPR012349">
    <property type="entry name" value="Split_barrel_FMN-bd"/>
</dbReference>
<proteinExistence type="inferred from homology"/>
<accession>A0ABV3LL79</accession>
<protein>
    <submittedName>
        <fullName evidence="3">Pyridoxine 5'-phosphate oxidase C-terminal domain-containing protein</fullName>
    </submittedName>
</protein>
<dbReference type="InterPro" id="IPR019576">
    <property type="entry name" value="Pyridoxamine_oxidase_dimer_C"/>
</dbReference>